<organism evidence="1 2">
    <name type="scientific">Araneus ventricosus</name>
    <name type="common">Orbweaver spider</name>
    <name type="synonym">Epeira ventricosa</name>
    <dbReference type="NCBI Taxonomy" id="182803"/>
    <lineage>
        <taxon>Eukaryota</taxon>
        <taxon>Metazoa</taxon>
        <taxon>Ecdysozoa</taxon>
        <taxon>Arthropoda</taxon>
        <taxon>Chelicerata</taxon>
        <taxon>Arachnida</taxon>
        <taxon>Araneae</taxon>
        <taxon>Araneomorphae</taxon>
        <taxon>Entelegynae</taxon>
        <taxon>Araneoidea</taxon>
        <taxon>Araneidae</taxon>
        <taxon>Araneus</taxon>
    </lineage>
</organism>
<gene>
    <name evidence="1" type="ORF">AVEN_152395_1</name>
</gene>
<proteinExistence type="predicted"/>
<comment type="caution">
    <text evidence="1">The sequence shown here is derived from an EMBL/GenBank/DDBJ whole genome shotgun (WGS) entry which is preliminary data.</text>
</comment>
<reference evidence="1 2" key="1">
    <citation type="journal article" date="2019" name="Sci. Rep.">
        <title>Orb-weaving spider Araneus ventricosus genome elucidates the spidroin gene catalogue.</title>
        <authorList>
            <person name="Kono N."/>
            <person name="Nakamura H."/>
            <person name="Ohtoshi R."/>
            <person name="Moran D.A.P."/>
            <person name="Shinohara A."/>
            <person name="Yoshida Y."/>
            <person name="Fujiwara M."/>
            <person name="Mori M."/>
            <person name="Tomita M."/>
            <person name="Arakawa K."/>
        </authorList>
    </citation>
    <scope>NUCLEOTIDE SEQUENCE [LARGE SCALE GENOMIC DNA]</scope>
</reference>
<dbReference type="Proteomes" id="UP000499080">
    <property type="component" value="Unassembled WGS sequence"/>
</dbReference>
<dbReference type="EMBL" id="BGPR01000336">
    <property type="protein sequence ID" value="GBM13976.1"/>
    <property type="molecule type" value="Genomic_DNA"/>
</dbReference>
<dbReference type="AlphaFoldDB" id="A0A4Y2DD15"/>
<dbReference type="PANTHER" id="PTHR46601:SF1">
    <property type="entry name" value="ADF-H DOMAIN-CONTAINING PROTEIN"/>
    <property type="match status" value="1"/>
</dbReference>
<dbReference type="OrthoDB" id="6152551at2759"/>
<evidence type="ECO:0000313" key="2">
    <source>
        <dbReference type="Proteomes" id="UP000499080"/>
    </source>
</evidence>
<protein>
    <submittedName>
        <fullName evidence="1">Uncharacterized protein</fullName>
    </submittedName>
</protein>
<name>A0A4Y2DD15_ARAVE</name>
<accession>A0A4Y2DD15</accession>
<dbReference type="PANTHER" id="PTHR46601">
    <property type="entry name" value="ULP_PROTEASE DOMAIN-CONTAINING PROTEIN"/>
    <property type="match status" value="1"/>
</dbReference>
<keyword evidence="2" id="KW-1185">Reference proteome</keyword>
<evidence type="ECO:0000313" key="1">
    <source>
        <dbReference type="EMBL" id="GBM13976.1"/>
    </source>
</evidence>
<sequence>MDKIVCSRDNRACMLRFCTDCPNNSESLKNYLSDLLKDYDDDEDIQFSQWINDGRMKLQTMTLPVEEFIELVTEKIVALIPHSYISKIQSTYLRTRKENLKDDECLILMDFAENYNFVLQNEVQSNHWSHLSCSLHPTVIFSRTSNGLKDTPLCFISDDLNRDVPFVYCIQQKTTDFIKTQFPHINRVEYFTDGCSAQCKKF</sequence>